<evidence type="ECO:0000313" key="2">
    <source>
        <dbReference type="Proteomes" id="UP000279760"/>
    </source>
</evidence>
<dbReference type="RefSeq" id="WP_124942008.1">
    <property type="nucleotide sequence ID" value="NZ_CP033578.1"/>
</dbReference>
<evidence type="ECO:0000313" key="1">
    <source>
        <dbReference type="EMBL" id="AYV24486.1"/>
    </source>
</evidence>
<sequence>MGKSKRTIPLSLTFSLIVVFLTIFAGASLMGENHRINEVLSERFKRFKTEDFSAPCFPIAVDSHLVNIDESKTCNNQNFLLYISLLKRFDLMDGSAYTLKIKRNSFWIPFLFSDEVGVSIRLQKEDENKWFSFDWLPFVEKPEEHYIDGLFVMGRDHWKWTINDVVINDAKLQQIFTEYEQTVDFNKYVEKVGSRYEFKNGVVDSESASDFDKRLLRFNLQKVTEFLK</sequence>
<proteinExistence type="predicted"/>
<organism evidence="1 2">
    <name type="scientific">Vibrio mediterranei</name>
    <dbReference type="NCBI Taxonomy" id="689"/>
    <lineage>
        <taxon>Bacteria</taxon>
        <taxon>Pseudomonadati</taxon>
        <taxon>Pseudomonadota</taxon>
        <taxon>Gammaproteobacteria</taxon>
        <taxon>Vibrionales</taxon>
        <taxon>Vibrionaceae</taxon>
        <taxon>Vibrio</taxon>
    </lineage>
</organism>
<gene>
    <name evidence="1" type="ORF">ECB94_24855</name>
</gene>
<dbReference type="EMBL" id="CP033578">
    <property type="protein sequence ID" value="AYV24486.1"/>
    <property type="molecule type" value="Genomic_DNA"/>
</dbReference>
<accession>A0A3G4VI26</accession>
<dbReference type="AlphaFoldDB" id="A0A3G4VI26"/>
<protein>
    <submittedName>
        <fullName evidence="1">Uncharacterized protein</fullName>
    </submittedName>
</protein>
<name>A0A3G4VI26_9VIBR</name>
<reference evidence="1 2" key="1">
    <citation type="submission" date="2018-11" db="EMBL/GenBank/DDBJ databases">
        <title>Complete Genome Sequence of Vbrio mediterranei 117-T6: a Potential Pathogen Bacteria Isolated from the Conchocelis of Pyropia.</title>
        <authorList>
            <person name="Liu Q."/>
        </authorList>
    </citation>
    <scope>NUCLEOTIDE SEQUENCE [LARGE SCALE GENOMIC DNA]</scope>
    <source>
        <strain evidence="1 2">117-T6</strain>
    </source>
</reference>
<dbReference type="Proteomes" id="UP000279760">
    <property type="component" value="Chromosome 2"/>
</dbReference>